<keyword evidence="7" id="KW-1185">Reference proteome</keyword>
<evidence type="ECO:0000313" key="6">
    <source>
        <dbReference type="EMBL" id="MDM4018580.1"/>
    </source>
</evidence>
<dbReference type="SMART" id="SM00046">
    <property type="entry name" value="DAGKc"/>
    <property type="match status" value="1"/>
</dbReference>
<keyword evidence="4" id="KW-0067">ATP-binding</keyword>
<dbReference type="PANTHER" id="PTHR12358:SF54">
    <property type="entry name" value="SPHINGOSINE KINASE RELATED PROTEIN"/>
    <property type="match status" value="1"/>
</dbReference>
<evidence type="ECO:0000256" key="4">
    <source>
        <dbReference type="ARBA" id="ARBA00022840"/>
    </source>
</evidence>
<feature type="domain" description="DAGKc" evidence="5">
    <location>
        <begin position="18"/>
        <end position="146"/>
    </location>
</feature>
<dbReference type="InterPro" id="IPR045540">
    <property type="entry name" value="YegS/DAGK_C"/>
</dbReference>
<evidence type="ECO:0000256" key="2">
    <source>
        <dbReference type="ARBA" id="ARBA00022741"/>
    </source>
</evidence>
<evidence type="ECO:0000259" key="5">
    <source>
        <dbReference type="PROSITE" id="PS50146"/>
    </source>
</evidence>
<dbReference type="SUPFAM" id="SSF111331">
    <property type="entry name" value="NAD kinase/diacylglycerol kinase-like"/>
    <property type="match status" value="1"/>
</dbReference>
<keyword evidence="2" id="KW-0547">Nucleotide-binding</keyword>
<dbReference type="InterPro" id="IPR016064">
    <property type="entry name" value="NAD/diacylglycerol_kinase_sf"/>
</dbReference>
<proteinExistence type="predicted"/>
<sequence>MNPILQAPSSQAIPPPHRLRTPVFALINPKSGAGLALGVERRLVQQASDHQVDLIVQRTDSAKRDAVASAIEAGAKTIVVVGGDGTISKAASHAAKKNVDVGIVPTGTANLIAKSLAIPEDPMAAVDGLFGRHRIAKIDGMVQNENIAFSHVSMGTYSRIAQLENCTTKRYFGKFAYLLCALREVVIGRDWAFEISIDGQTQRRRASLIMVANVRPLGIGELVWGEHIDPSDGALDVCLVRAKGLRRHASLFYHAWRGNTAASDEIEYFRAKSTIQVHSIAGLPVRADGEVLNQTMIDIRLRRAVLSVIVPSTPTGN</sequence>
<keyword evidence="1" id="KW-0808">Transferase</keyword>
<dbReference type="RefSeq" id="WP_289166454.1">
    <property type="nucleotide sequence ID" value="NZ_JASZZN010000023.1"/>
</dbReference>
<dbReference type="Gene3D" id="3.40.50.10330">
    <property type="entry name" value="Probable inorganic polyphosphate/atp-NAD kinase, domain 1"/>
    <property type="match status" value="1"/>
</dbReference>
<accession>A0ABT7PPZ4</accession>
<reference evidence="6 7" key="1">
    <citation type="submission" date="2023-06" db="EMBL/GenBank/DDBJ databases">
        <title>Roseiconus lacunae JC819 isolated from Gulf of Mannar region, Tamil Nadu.</title>
        <authorList>
            <person name="Pk S."/>
            <person name="Ch S."/>
            <person name="Ch V.R."/>
        </authorList>
    </citation>
    <scope>NUCLEOTIDE SEQUENCE [LARGE SCALE GENOMIC DNA]</scope>
    <source>
        <strain evidence="6 7">JC819</strain>
    </source>
</reference>
<dbReference type="Proteomes" id="UP001239462">
    <property type="component" value="Unassembled WGS sequence"/>
</dbReference>
<organism evidence="6 7">
    <name type="scientific">Roseiconus lacunae</name>
    <dbReference type="NCBI Taxonomy" id="2605694"/>
    <lineage>
        <taxon>Bacteria</taxon>
        <taxon>Pseudomonadati</taxon>
        <taxon>Planctomycetota</taxon>
        <taxon>Planctomycetia</taxon>
        <taxon>Pirellulales</taxon>
        <taxon>Pirellulaceae</taxon>
        <taxon>Roseiconus</taxon>
    </lineage>
</organism>
<dbReference type="EMBL" id="JASZZN010000023">
    <property type="protein sequence ID" value="MDM4018580.1"/>
    <property type="molecule type" value="Genomic_DNA"/>
</dbReference>
<name>A0ABT7PPZ4_9BACT</name>
<evidence type="ECO:0000256" key="3">
    <source>
        <dbReference type="ARBA" id="ARBA00022777"/>
    </source>
</evidence>
<dbReference type="PANTHER" id="PTHR12358">
    <property type="entry name" value="SPHINGOSINE KINASE"/>
    <property type="match status" value="1"/>
</dbReference>
<gene>
    <name evidence="6" type="ORF">QTN89_24220</name>
</gene>
<dbReference type="PROSITE" id="PS50146">
    <property type="entry name" value="DAGK"/>
    <property type="match status" value="1"/>
</dbReference>
<evidence type="ECO:0000256" key="1">
    <source>
        <dbReference type="ARBA" id="ARBA00022679"/>
    </source>
</evidence>
<dbReference type="GO" id="GO:0016301">
    <property type="term" value="F:kinase activity"/>
    <property type="evidence" value="ECO:0007669"/>
    <property type="project" value="UniProtKB-KW"/>
</dbReference>
<dbReference type="InterPro" id="IPR017438">
    <property type="entry name" value="ATP-NAD_kinase_N"/>
</dbReference>
<protein>
    <submittedName>
        <fullName evidence="6">Diacylglycerol kinase family protein</fullName>
    </submittedName>
</protein>
<comment type="caution">
    <text evidence="6">The sequence shown here is derived from an EMBL/GenBank/DDBJ whole genome shotgun (WGS) entry which is preliminary data.</text>
</comment>
<evidence type="ECO:0000313" key="7">
    <source>
        <dbReference type="Proteomes" id="UP001239462"/>
    </source>
</evidence>
<dbReference type="InterPro" id="IPR050187">
    <property type="entry name" value="Lipid_Phosphate_FormReg"/>
</dbReference>
<keyword evidence="3 6" id="KW-0418">Kinase</keyword>
<dbReference type="Pfam" id="PF19279">
    <property type="entry name" value="YegS_C"/>
    <property type="match status" value="1"/>
</dbReference>
<dbReference type="Gene3D" id="2.60.200.40">
    <property type="match status" value="1"/>
</dbReference>
<dbReference type="InterPro" id="IPR001206">
    <property type="entry name" value="Diacylglycerol_kinase_cat_dom"/>
</dbReference>
<dbReference type="Pfam" id="PF00781">
    <property type="entry name" value="DAGK_cat"/>
    <property type="match status" value="1"/>
</dbReference>